<dbReference type="InterPro" id="IPR006842">
    <property type="entry name" value="Transposase_31"/>
</dbReference>
<dbReference type="Pfam" id="PF04754">
    <property type="entry name" value="Transposase_31"/>
    <property type="match status" value="1"/>
</dbReference>
<dbReference type="EMBL" id="DWWT01000030">
    <property type="protein sequence ID" value="HJC05986.1"/>
    <property type="molecule type" value="Genomic_DNA"/>
</dbReference>
<evidence type="ECO:0000259" key="1">
    <source>
        <dbReference type="Pfam" id="PF04754"/>
    </source>
</evidence>
<accession>A0A9D2N0T1</accession>
<organism evidence="2 3">
    <name type="scientific">Candidatus Enterocloster excrementipullorum</name>
    <dbReference type="NCBI Taxonomy" id="2838559"/>
    <lineage>
        <taxon>Bacteria</taxon>
        <taxon>Bacillati</taxon>
        <taxon>Bacillota</taxon>
        <taxon>Clostridia</taxon>
        <taxon>Lachnospirales</taxon>
        <taxon>Lachnospiraceae</taxon>
        <taxon>Enterocloster</taxon>
    </lineage>
</organism>
<evidence type="ECO:0000313" key="2">
    <source>
        <dbReference type="EMBL" id="HJC05986.1"/>
    </source>
</evidence>
<protein>
    <submittedName>
        <fullName evidence="2">Rpn family recombination-promoting nuclease/putative transposase</fullName>
    </submittedName>
</protein>
<gene>
    <name evidence="2" type="ORF">H9704_07515</name>
</gene>
<sequence>MQKDISEKQLESLNDVFADIFNNLLFHGRKILLEDNLVALPTEAFTKNVDGSLRQGFRDIRKADKNLGIFRIIYQVENQEAVDNTMPERVMGYEYASYEEQIKSFMSQNSLTGNPAYAKRIHSSQLLAPVVTLVLYWGQEKWSSPLRLYDMLHFPPDIRDSLLPYVADYPMNLIQVSHLTEEQLGRLTSDFGLLAEFAVSRRQPDKLRKLMHDNQRIIRHPEEFLNALSTVAGTSRYREMQGHIAEHLSGQKEKEGITMWSIEEELENKGFVRGRTEGKTEDILLLLEELGPVPSHTAGRIRQERDPETLKRWLKTASRAHSMKEFIQNM</sequence>
<dbReference type="Proteomes" id="UP000823910">
    <property type="component" value="Unassembled WGS sequence"/>
</dbReference>
<name>A0A9D2N0T1_9FIRM</name>
<comment type="caution">
    <text evidence="2">The sequence shown here is derived from an EMBL/GenBank/DDBJ whole genome shotgun (WGS) entry which is preliminary data.</text>
</comment>
<proteinExistence type="predicted"/>
<evidence type="ECO:0000313" key="3">
    <source>
        <dbReference type="Proteomes" id="UP000823910"/>
    </source>
</evidence>
<dbReference type="AlphaFoldDB" id="A0A9D2N0T1"/>
<reference evidence="2" key="2">
    <citation type="submission" date="2021-04" db="EMBL/GenBank/DDBJ databases">
        <authorList>
            <person name="Gilroy R."/>
        </authorList>
    </citation>
    <scope>NUCLEOTIDE SEQUENCE</scope>
    <source>
        <strain evidence="2">CHK180-15479</strain>
    </source>
</reference>
<feature type="domain" description="Transposase (putative) YhgA-like" evidence="1">
    <location>
        <begin position="49"/>
        <end position="185"/>
    </location>
</feature>
<reference evidence="2" key="1">
    <citation type="journal article" date="2021" name="PeerJ">
        <title>Extensive microbial diversity within the chicken gut microbiome revealed by metagenomics and culture.</title>
        <authorList>
            <person name="Gilroy R."/>
            <person name="Ravi A."/>
            <person name="Getino M."/>
            <person name="Pursley I."/>
            <person name="Horton D.L."/>
            <person name="Alikhan N.F."/>
            <person name="Baker D."/>
            <person name="Gharbi K."/>
            <person name="Hall N."/>
            <person name="Watson M."/>
            <person name="Adriaenssens E.M."/>
            <person name="Foster-Nyarko E."/>
            <person name="Jarju S."/>
            <person name="Secka A."/>
            <person name="Antonio M."/>
            <person name="Oren A."/>
            <person name="Chaudhuri R.R."/>
            <person name="La Ragione R."/>
            <person name="Hildebrand F."/>
            <person name="Pallen M.J."/>
        </authorList>
    </citation>
    <scope>NUCLEOTIDE SEQUENCE</scope>
    <source>
        <strain evidence="2">CHK180-15479</strain>
    </source>
</reference>